<protein>
    <submittedName>
        <fullName evidence="6">1-acyl-sn-glycerol-3-phosphate acyltransferase</fullName>
    </submittedName>
</protein>
<feature type="domain" description="Phospholipid/glycerol acyltransferase" evidence="5">
    <location>
        <begin position="38"/>
        <end position="159"/>
    </location>
</feature>
<comment type="caution">
    <text evidence="6">The sequence shown here is derived from an EMBL/GenBank/DDBJ whole genome shotgun (WGS) entry which is preliminary data.</text>
</comment>
<comment type="pathway">
    <text evidence="1">Lipid metabolism.</text>
</comment>
<dbReference type="STRING" id="553385.GCA_000591415_00632"/>
<gene>
    <name evidence="6" type="ORF">FQP86_09785</name>
</gene>
<dbReference type="PANTHER" id="PTHR10434">
    <property type="entry name" value="1-ACYL-SN-GLYCEROL-3-PHOSPHATE ACYLTRANSFERASE"/>
    <property type="match status" value="1"/>
</dbReference>
<dbReference type="SUPFAM" id="SSF69593">
    <property type="entry name" value="Glycerol-3-phosphate (1)-acyltransferase"/>
    <property type="match status" value="1"/>
</dbReference>
<keyword evidence="4" id="KW-0472">Membrane</keyword>
<keyword evidence="4" id="KW-0812">Transmembrane</keyword>
<dbReference type="GO" id="GO:0006654">
    <property type="term" value="P:phosphatidic acid biosynthetic process"/>
    <property type="evidence" value="ECO:0007669"/>
    <property type="project" value="TreeGrafter"/>
</dbReference>
<evidence type="ECO:0000259" key="5">
    <source>
        <dbReference type="SMART" id="SM00563"/>
    </source>
</evidence>
<sequence>MNRILKILFFGLFIKPIVLLGLGLNVFFKFRLPQTGPAIIVANHNSHLDTMVLMSLYPLSQIHRVRPVAAADYFLANRYIAWFSLNVIGIIPITRSQITDKTVLFDKCYQALDNGDILLIFPEGSRGAPEQLSALKKGIYHLVKARPDVNVVPVMLHGLGRALPKGEAILVPFNCDVVIGESLPFIEDSPRYIASISDALNTLLALCLTRQAVVEDDE</sequence>
<proteinExistence type="predicted"/>
<keyword evidence="7" id="KW-1185">Reference proteome</keyword>
<dbReference type="RefSeq" id="WP_024950976.1">
    <property type="nucleotide sequence ID" value="NZ_CAWOWR010000116.1"/>
</dbReference>
<dbReference type="AlphaFoldDB" id="A0A558HLS2"/>
<evidence type="ECO:0000256" key="4">
    <source>
        <dbReference type="SAM" id="Phobius"/>
    </source>
</evidence>
<keyword evidence="4" id="KW-1133">Transmembrane helix</keyword>
<dbReference type="Pfam" id="PF01553">
    <property type="entry name" value="Acyltransferase"/>
    <property type="match status" value="1"/>
</dbReference>
<dbReference type="CDD" id="cd07989">
    <property type="entry name" value="LPLAT_AGPAT-like"/>
    <property type="match status" value="1"/>
</dbReference>
<evidence type="ECO:0000256" key="2">
    <source>
        <dbReference type="ARBA" id="ARBA00022679"/>
    </source>
</evidence>
<dbReference type="EMBL" id="VNFH01000006">
    <property type="protein sequence ID" value="TVU70086.1"/>
    <property type="molecule type" value="Genomic_DNA"/>
</dbReference>
<reference evidence="6 7" key="1">
    <citation type="submission" date="2019-07" db="EMBL/GenBank/DDBJ databases">
        <title>Diversity of Bacteria from Kongsfjorden, Arctic.</title>
        <authorList>
            <person name="Yu Y."/>
        </authorList>
    </citation>
    <scope>NUCLEOTIDE SEQUENCE [LARGE SCALE GENOMIC DNA]</scope>
    <source>
        <strain evidence="6 7">SM1923</strain>
    </source>
</reference>
<dbReference type="InterPro" id="IPR002123">
    <property type="entry name" value="Plipid/glycerol_acylTrfase"/>
</dbReference>
<dbReference type="Proteomes" id="UP000319941">
    <property type="component" value="Unassembled WGS sequence"/>
</dbReference>
<organism evidence="6 7">
    <name type="scientific">Cobetia crustatorum</name>
    <dbReference type="NCBI Taxonomy" id="553385"/>
    <lineage>
        <taxon>Bacteria</taxon>
        <taxon>Pseudomonadati</taxon>
        <taxon>Pseudomonadota</taxon>
        <taxon>Gammaproteobacteria</taxon>
        <taxon>Oceanospirillales</taxon>
        <taxon>Halomonadaceae</taxon>
        <taxon>Cobetia</taxon>
    </lineage>
</organism>
<evidence type="ECO:0000256" key="3">
    <source>
        <dbReference type="ARBA" id="ARBA00023315"/>
    </source>
</evidence>
<evidence type="ECO:0000313" key="6">
    <source>
        <dbReference type="EMBL" id="TVU70086.1"/>
    </source>
</evidence>
<dbReference type="GO" id="GO:0003841">
    <property type="term" value="F:1-acylglycerol-3-phosphate O-acyltransferase activity"/>
    <property type="evidence" value="ECO:0007669"/>
    <property type="project" value="TreeGrafter"/>
</dbReference>
<evidence type="ECO:0000313" key="7">
    <source>
        <dbReference type="Proteomes" id="UP000319941"/>
    </source>
</evidence>
<dbReference type="PANTHER" id="PTHR10434:SF11">
    <property type="entry name" value="1-ACYL-SN-GLYCEROL-3-PHOSPHATE ACYLTRANSFERASE"/>
    <property type="match status" value="1"/>
</dbReference>
<dbReference type="SMART" id="SM00563">
    <property type="entry name" value="PlsC"/>
    <property type="match status" value="1"/>
</dbReference>
<dbReference type="OrthoDB" id="9812274at2"/>
<accession>A0A558HLS2</accession>
<feature type="transmembrane region" description="Helical" evidence="4">
    <location>
        <begin position="7"/>
        <end position="28"/>
    </location>
</feature>
<keyword evidence="3 6" id="KW-0012">Acyltransferase</keyword>
<keyword evidence="2 6" id="KW-0808">Transferase</keyword>
<name>A0A558HLS2_9GAMM</name>
<evidence type="ECO:0000256" key="1">
    <source>
        <dbReference type="ARBA" id="ARBA00005189"/>
    </source>
</evidence>